<sequence length="131" mass="14667">MIETLDFDALKIHLKAMEPVKRAIQNLSGDDATLMSANTILEFIFNKLSNLKNDISTKFMENLKCGVQERLNKDVMNLLCSFKDPYVASSKAMLNFAENLTSGVFGDNDVEDIIKQSSNDVKSLNLSLQDE</sequence>
<reference evidence="1 2" key="1">
    <citation type="submission" date="2024-11" db="EMBL/GenBank/DDBJ databases">
        <title>Chromosome-level genome assembly of the freshwater bivalve Anodonta woodiana.</title>
        <authorList>
            <person name="Chen X."/>
        </authorList>
    </citation>
    <scope>NUCLEOTIDE SEQUENCE [LARGE SCALE GENOMIC DNA]</scope>
    <source>
        <strain evidence="1">MN2024</strain>
        <tissue evidence="1">Gills</tissue>
    </source>
</reference>
<dbReference type="Proteomes" id="UP001634394">
    <property type="component" value="Unassembled WGS sequence"/>
</dbReference>
<protein>
    <submittedName>
        <fullName evidence="1">Uncharacterized protein</fullName>
    </submittedName>
</protein>
<dbReference type="EMBL" id="JBJQND010000017">
    <property type="protein sequence ID" value="KAL3842129.1"/>
    <property type="molecule type" value="Genomic_DNA"/>
</dbReference>
<keyword evidence="2" id="KW-1185">Reference proteome</keyword>
<proteinExistence type="predicted"/>
<comment type="caution">
    <text evidence="1">The sequence shown here is derived from an EMBL/GenBank/DDBJ whole genome shotgun (WGS) entry which is preliminary data.</text>
</comment>
<evidence type="ECO:0000313" key="2">
    <source>
        <dbReference type="Proteomes" id="UP001634394"/>
    </source>
</evidence>
<evidence type="ECO:0000313" key="1">
    <source>
        <dbReference type="EMBL" id="KAL3842129.1"/>
    </source>
</evidence>
<dbReference type="AlphaFoldDB" id="A0ABD3TY96"/>
<accession>A0ABD3TY96</accession>
<organism evidence="1 2">
    <name type="scientific">Sinanodonta woodiana</name>
    <name type="common">Chinese pond mussel</name>
    <name type="synonym">Anodonta woodiana</name>
    <dbReference type="NCBI Taxonomy" id="1069815"/>
    <lineage>
        <taxon>Eukaryota</taxon>
        <taxon>Metazoa</taxon>
        <taxon>Spiralia</taxon>
        <taxon>Lophotrochozoa</taxon>
        <taxon>Mollusca</taxon>
        <taxon>Bivalvia</taxon>
        <taxon>Autobranchia</taxon>
        <taxon>Heteroconchia</taxon>
        <taxon>Palaeoheterodonta</taxon>
        <taxon>Unionida</taxon>
        <taxon>Unionoidea</taxon>
        <taxon>Unionidae</taxon>
        <taxon>Unioninae</taxon>
        <taxon>Sinanodonta</taxon>
    </lineage>
</organism>
<gene>
    <name evidence="1" type="ORF">ACJMK2_020177</name>
</gene>
<name>A0ABD3TY96_SINWO</name>